<dbReference type="EMBL" id="REGN01001625">
    <property type="protein sequence ID" value="RNA33517.1"/>
    <property type="molecule type" value="Genomic_DNA"/>
</dbReference>
<sequence length="132" mass="15308">MNGVYKHSYPSFEPLILWHKKQLIWDLNDGNLSNLRKYTLKESILLSKGIIQKNSKKIANSVSLEELHTLLAARCEAKNSAFCSKMHAIKNILQRDLIKYYSKLSLVKLKDNKAILKLIIYLKRAHARTENK</sequence>
<organism evidence="1 2">
    <name type="scientific">Brachionus plicatilis</name>
    <name type="common">Marine rotifer</name>
    <name type="synonym">Brachionus muelleri</name>
    <dbReference type="NCBI Taxonomy" id="10195"/>
    <lineage>
        <taxon>Eukaryota</taxon>
        <taxon>Metazoa</taxon>
        <taxon>Spiralia</taxon>
        <taxon>Gnathifera</taxon>
        <taxon>Rotifera</taxon>
        <taxon>Eurotatoria</taxon>
        <taxon>Monogononta</taxon>
        <taxon>Pseudotrocha</taxon>
        <taxon>Ploima</taxon>
        <taxon>Brachionidae</taxon>
        <taxon>Brachionus</taxon>
    </lineage>
</organism>
<keyword evidence="2" id="KW-1185">Reference proteome</keyword>
<gene>
    <name evidence="1" type="ORF">BpHYR1_008343</name>
</gene>
<dbReference type="AlphaFoldDB" id="A0A3M7SCY5"/>
<protein>
    <submittedName>
        <fullName evidence="1">Uncharacterized protein</fullName>
    </submittedName>
</protein>
<evidence type="ECO:0000313" key="1">
    <source>
        <dbReference type="EMBL" id="RNA33517.1"/>
    </source>
</evidence>
<proteinExistence type="predicted"/>
<evidence type="ECO:0000313" key="2">
    <source>
        <dbReference type="Proteomes" id="UP000276133"/>
    </source>
</evidence>
<reference evidence="1 2" key="1">
    <citation type="journal article" date="2018" name="Sci. Rep.">
        <title>Genomic signatures of local adaptation to the degree of environmental predictability in rotifers.</title>
        <authorList>
            <person name="Franch-Gras L."/>
            <person name="Hahn C."/>
            <person name="Garcia-Roger E.M."/>
            <person name="Carmona M.J."/>
            <person name="Serra M."/>
            <person name="Gomez A."/>
        </authorList>
    </citation>
    <scope>NUCLEOTIDE SEQUENCE [LARGE SCALE GENOMIC DNA]</scope>
    <source>
        <strain evidence="1">HYR1</strain>
    </source>
</reference>
<dbReference type="Proteomes" id="UP000276133">
    <property type="component" value="Unassembled WGS sequence"/>
</dbReference>
<accession>A0A3M7SCY5</accession>
<name>A0A3M7SCY5_BRAPC</name>
<comment type="caution">
    <text evidence="1">The sequence shown here is derived from an EMBL/GenBank/DDBJ whole genome shotgun (WGS) entry which is preliminary data.</text>
</comment>